<feature type="compositionally biased region" description="Polar residues" evidence="2">
    <location>
        <begin position="541"/>
        <end position="551"/>
    </location>
</feature>
<accession>A0A836LLJ4</accession>
<dbReference type="KEGG" id="phet:94293315"/>
<keyword evidence="1" id="KW-0175">Coiled coil</keyword>
<feature type="compositionally biased region" description="Low complexity" evidence="2">
    <location>
        <begin position="559"/>
        <end position="568"/>
    </location>
</feature>
<feature type="region of interest" description="Disordered" evidence="2">
    <location>
        <begin position="128"/>
        <end position="184"/>
    </location>
</feature>
<evidence type="ECO:0000313" key="4">
    <source>
        <dbReference type="Proteomes" id="UP000674318"/>
    </source>
</evidence>
<evidence type="ECO:0000256" key="1">
    <source>
        <dbReference type="SAM" id="Coils"/>
    </source>
</evidence>
<feature type="compositionally biased region" description="Acidic residues" evidence="2">
    <location>
        <begin position="465"/>
        <end position="475"/>
    </location>
</feature>
<evidence type="ECO:0000256" key="2">
    <source>
        <dbReference type="SAM" id="MobiDB-lite"/>
    </source>
</evidence>
<evidence type="ECO:0000313" key="3">
    <source>
        <dbReference type="EMBL" id="KAG5511701.1"/>
    </source>
</evidence>
<name>A0A836LLJ4_9TRYP</name>
<comment type="caution">
    <text evidence="3">The sequence shown here is derived from an EMBL/GenBank/DDBJ whole genome shotgun (WGS) entry which is preliminary data.</text>
</comment>
<feature type="coiled-coil region" evidence="1">
    <location>
        <begin position="246"/>
        <end position="298"/>
    </location>
</feature>
<feature type="compositionally biased region" description="Polar residues" evidence="2">
    <location>
        <begin position="128"/>
        <end position="142"/>
    </location>
</feature>
<feature type="compositionally biased region" description="Polar residues" evidence="2">
    <location>
        <begin position="691"/>
        <end position="706"/>
    </location>
</feature>
<feature type="region of interest" description="Disordered" evidence="2">
    <location>
        <begin position="524"/>
        <end position="625"/>
    </location>
</feature>
<dbReference type="EMBL" id="JAFJZO010000004">
    <property type="protein sequence ID" value="KAG5511701.1"/>
    <property type="molecule type" value="Genomic_DNA"/>
</dbReference>
<gene>
    <name evidence="3" type="ORF">JKF63_07299</name>
</gene>
<feature type="region of interest" description="Disordered" evidence="2">
    <location>
        <begin position="434"/>
        <end position="475"/>
    </location>
</feature>
<keyword evidence="4" id="KW-1185">Reference proteome</keyword>
<dbReference type="RefSeq" id="XP_067759793.1">
    <property type="nucleotide sequence ID" value="XM_067903238.1"/>
</dbReference>
<dbReference type="OrthoDB" id="266638at2759"/>
<dbReference type="AlphaFoldDB" id="A0A836LLJ4"/>
<feature type="compositionally biased region" description="Basic and acidic residues" evidence="2">
    <location>
        <begin position="595"/>
        <end position="611"/>
    </location>
</feature>
<dbReference type="GeneID" id="94293315"/>
<feature type="region of interest" description="Disordered" evidence="2">
    <location>
        <begin position="669"/>
        <end position="747"/>
    </location>
</feature>
<dbReference type="Proteomes" id="UP000674318">
    <property type="component" value="Unassembled WGS sequence"/>
</dbReference>
<feature type="coiled-coil region" evidence="1">
    <location>
        <begin position="360"/>
        <end position="412"/>
    </location>
</feature>
<sequence>MSSSSSSSSLRPTTAVFESLPSTPVHRHLGTSTDDAAIFLEDTVDRVTAQCIDASPSALALLSPQRMPTGSAAHVDITEYDVNYLGSLLGSHRRGIAGGGSGSGSSSKGRAGCNHRALHDVTNTSATQLNFCGGSTSKSPTPKATRGSMSHHPVPHGASHNTSFARSGSQRSLHGRSPSASEPMVPLAEYEALQRERNRYEKMYEHQRALYEEMAHKHSEAYQALQGKIIEVVALSTRNEESKRFIRQLKREMSESRTRVMDMQNRVLEETKLERSAKVRYETLIQEHERKYERLVERHETKLVAMESLVKDLTCLRGERDRIHVSQLDSLLRAAYSKSTALFSDLLRQGKQIDLLYDAKDALATQLDQQRKEKREMEAVLREERRHMAMETERMIEQIEEQQQSILNLRQMLIRTMDNRDDTFAYRRNSCRSRGEYDENDIDDGSSDSSDASSPRASPIPERDMIEEEEGEDVTNDGVYAMPVQEDTGRQDTDVERSPVCIRTAAKAARPIICVSRATVDALSSNSVGAPRPSVTGGGHSSTAVTKSKATVDTPPLPLASSDDLLLPRQETHQKPHSRGRNTLNNPGTAACHNSDAHEGSTEKGTDDGHCLHRRGGIEESGAVDGELLTTTTTTTGSSPGAAGVASGAVSKRQMDFSMALAAVTEKRRRDRVICEESDSRHASDKENSKPPVQQGTIVRSCTVGSIPTARKAASTRQRRASGASQPVEDEEAEPRLFPRNALRALE</sequence>
<reference evidence="3 4" key="1">
    <citation type="submission" date="2021-02" db="EMBL/GenBank/DDBJ databases">
        <title>Porcisia hertigi Genome sequencing and assembly.</title>
        <authorList>
            <person name="Almutairi H."/>
            <person name="Gatherer D."/>
        </authorList>
    </citation>
    <scope>NUCLEOTIDE SEQUENCE [LARGE SCALE GENOMIC DNA]</scope>
    <source>
        <strain evidence="3 4">C119</strain>
    </source>
</reference>
<organism evidence="3 4">
    <name type="scientific">Porcisia hertigi</name>
    <dbReference type="NCBI Taxonomy" id="2761500"/>
    <lineage>
        <taxon>Eukaryota</taxon>
        <taxon>Discoba</taxon>
        <taxon>Euglenozoa</taxon>
        <taxon>Kinetoplastea</taxon>
        <taxon>Metakinetoplastina</taxon>
        <taxon>Trypanosomatida</taxon>
        <taxon>Trypanosomatidae</taxon>
        <taxon>Leishmaniinae</taxon>
        <taxon>Porcisia</taxon>
    </lineage>
</organism>
<protein>
    <submittedName>
        <fullName evidence="3">Uncharacterized protein</fullName>
    </submittedName>
</protein>
<feature type="compositionally biased region" description="Polar residues" evidence="2">
    <location>
        <begin position="159"/>
        <end position="172"/>
    </location>
</feature>
<feature type="compositionally biased region" description="Basic and acidic residues" evidence="2">
    <location>
        <begin position="669"/>
        <end position="689"/>
    </location>
</feature>
<proteinExistence type="predicted"/>